<sequence>MDGIYPGFTVRTCFSFLVLVLLQTSTEAQICTSPIQVPFPENNTIGKVVTEITIEDGVNLTFKTPQPNDQFILEGNQLIANKVFDYEVLSVDPPTYTIKITCTKAGAAEIGIVIVVILGNLNDNPPHFAQQTYSTDVNELSPVNSTVRRFAATDLDQTTIYYRLVSGSASPQNAFRLESVTNPNLLVVTPLEYDKVKNVQLVLEAQDTDFRTPVTGPSYTATATINVAIKDVDNRPPWFQPCTQSEAEGALICQSVGYTGRVVLNEQQEGALPLKPGPLHAIDGDSGINEEITYSFLGYTGDLFAISPTTGNITMLKPANVFETVSLSVLAAQKVNSFQYATTTVSISVQLKSLHLPEFQKSQYSGVISSVGSMAVDSTGEPLQIMATDEDFATTGGLNPHMTYSVIGSDDFSVINGYLFMTKELPDGTLSLQLKATDSTNDESDTAQLSVEVKLSLTTSPATPFTEESTTDSKTTGVTESTSMTTDGSVSTAISSTAGESTVSTSDPSMTSEGGDTTANPPTEIAPSGDYTSTDMAILGAVLGVLLFSCVIVIVVLALRVQKGVSFSKKIYESNMFRSTWGKGPGGPKETMQYTNEAFDNDEDGDSPGSSGLEAGQKKPSEGFIQEDAMRKTAAPPQDLHLDDTSLDTETDADADVKPILTKEKRTDDGYKSVWFREDIDPNAKEEVVIIPDNSANDSEEEEEEDEEDEEEEESSEKEDNEDDRRGLKTPRVVFNETDLDSGLGVKVEDRGADSDDEEKLSYQL</sequence>
<dbReference type="GO" id="GO:0005509">
    <property type="term" value="F:calcium ion binding"/>
    <property type="evidence" value="ECO:0007669"/>
    <property type="project" value="UniProtKB-UniRule"/>
</dbReference>
<evidence type="ECO:0000256" key="7">
    <source>
        <dbReference type="SAM" id="Phobius"/>
    </source>
</evidence>
<feature type="compositionally biased region" description="Polar residues" evidence="6">
    <location>
        <begin position="487"/>
        <end position="521"/>
    </location>
</feature>
<feature type="compositionally biased region" description="Basic and acidic residues" evidence="6">
    <location>
        <begin position="655"/>
        <end position="688"/>
    </location>
</feature>
<keyword evidence="8" id="KW-0732">Signal</keyword>
<dbReference type="SUPFAM" id="SSF49313">
    <property type="entry name" value="Cadherin-like"/>
    <property type="match status" value="2"/>
</dbReference>
<evidence type="ECO:0000259" key="9">
    <source>
        <dbReference type="PROSITE" id="PS50268"/>
    </source>
</evidence>
<feature type="domain" description="Cadherin" evidence="9">
    <location>
        <begin position="129"/>
        <end position="239"/>
    </location>
</feature>
<dbReference type="CDD" id="cd11304">
    <property type="entry name" value="Cadherin_repeat"/>
    <property type="match status" value="2"/>
</dbReference>
<dbReference type="GO" id="GO:0034332">
    <property type="term" value="P:adherens junction organization"/>
    <property type="evidence" value="ECO:0007669"/>
    <property type="project" value="TreeGrafter"/>
</dbReference>
<dbReference type="GO" id="GO:0016342">
    <property type="term" value="C:catenin complex"/>
    <property type="evidence" value="ECO:0007669"/>
    <property type="project" value="TreeGrafter"/>
</dbReference>
<keyword evidence="2" id="KW-0677">Repeat</keyword>
<feature type="compositionally biased region" description="Acidic residues" evidence="6">
    <location>
        <begin position="645"/>
        <end position="654"/>
    </location>
</feature>
<dbReference type="InterPro" id="IPR015919">
    <property type="entry name" value="Cadherin-like_sf"/>
</dbReference>
<keyword evidence="3 5" id="KW-0106">Calcium</keyword>
<dbReference type="PANTHER" id="PTHR24027">
    <property type="entry name" value="CADHERIN-23"/>
    <property type="match status" value="1"/>
</dbReference>
<feature type="domain" description="Cadherin" evidence="9">
    <location>
        <begin position="31"/>
        <end position="128"/>
    </location>
</feature>
<protein>
    <submittedName>
        <fullName evidence="10">Cadherin-related family member 5</fullName>
    </submittedName>
</protein>
<feature type="domain" description="Cadherin" evidence="9">
    <location>
        <begin position="264"/>
        <end position="359"/>
    </location>
</feature>
<feature type="region of interest" description="Disordered" evidence="6">
    <location>
        <begin position="598"/>
        <end position="619"/>
    </location>
</feature>
<dbReference type="GO" id="GO:0007043">
    <property type="term" value="P:cell-cell junction assembly"/>
    <property type="evidence" value="ECO:0007669"/>
    <property type="project" value="TreeGrafter"/>
</dbReference>
<proteinExistence type="predicted"/>
<evidence type="ECO:0000256" key="2">
    <source>
        <dbReference type="ARBA" id="ARBA00022737"/>
    </source>
</evidence>
<feature type="region of interest" description="Disordered" evidence="6">
    <location>
        <begin position="459"/>
        <end position="529"/>
    </location>
</feature>
<feature type="chain" id="PRO_5043617572" evidence="8">
    <location>
        <begin position="29"/>
        <end position="765"/>
    </location>
</feature>
<comment type="subcellular location">
    <subcellularLocation>
        <location evidence="1">Membrane</location>
    </subcellularLocation>
</comment>
<feature type="transmembrane region" description="Helical" evidence="7">
    <location>
        <begin position="536"/>
        <end position="559"/>
    </location>
</feature>
<evidence type="ECO:0000313" key="10">
    <source>
        <dbReference type="EMBL" id="CAJ1056003.1"/>
    </source>
</evidence>
<dbReference type="GO" id="GO:0045296">
    <property type="term" value="F:cadherin binding"/>
    <property type="evidence" value="ECO:0007669"/>
    <property type="project" value="TreeGrafter"/>
</dbReference>
<dbReference type="EMBL" id="OY660868">
    <property type="protein sequence ID" value="CAJ1056003.1"/>
    <property type="molecule type" value="Genomic_DNA"/>
</dbReference>
<dbReference type="AlphaFoldDB" id="A0AAV1F5K5"/>
<evidence type="ECO:0000256" key="5">
    <source>
        <dbReference type="PROSITE-ProRule" id="PRU00043"/>
    </source>
</evidence>
<keyword evidence="7" id="KW-0812">Transmembrane</keyword>
<organism evidence="10 11">
    <name type="scientific">Xyrichtys novacula</name>
    <name type="common">Pearly razorfish</name>
    <name type="synonym">Hemipteronotus novacula</name>
    <dbReference type="NCBI Taxonomy" id="13765"/>
    <lineage>
        <taxon>Eukaryota</taxon>
        <taxon>Metazoa</taxon>
        <taxon>Chordata</taxon>
        <taxon>Craniata</taxon>
        <taxon>Vertebrata</taxon>
        <taxon>Euteleostomi</taxon>
        <taxon>Actinopterygii</taxon>
        <taxon>Neopterygii</taxon>
        <taxon>Teleostei</taxon>
        <taxon>Neoteleostei</taxon>
        <taxon>Acanthomorphata</taxon>
        <taxon>Eupercaria</taxon>
        <taxon>Labriformes</taxon>
        <taxon>Labridae</taxon>
        <taxon>Xyrichtys</taxon>
    </lineage>
</organism>
<reference evidence="10" key="1">
    <citation type="submission" date="2023-08" db="EMBL/GenBank/DDBJ databases">
        <authorList>
            <person name="Alioto T."/>
            <person name="Alioto T."/>
            <person name="Gomez Garrido J."/>
        </authorList>
    </citation>
    <scope>NUCLEOTIDE SEQUENCE</scope>
</reference>
<accession>A0AAV1F5K5</accession>
<evidence type="ECO:0000313" key="11">
    <source>
        <dbReference type="Proteomes" id="UP001178508"/>
    </source>
</evidence>
<dbReference type="PRINTS" id="PR00205">
    <property type="entry name" value="CADHERIN"/>
</dbReference>
<feature type="compositionally biased region" description="Polar residues" evidence="6">
    <location>
        <begin position="459"/>
        <end position="474"/>
    </location>
</feature>
<keyword evidence="11" id="KW-1185">Reference proteome</keyword>
<evidence type="ECO:0000256" key="1">
    <source>
        <dbReference type="ARBA" id="ARBA00004370"/>
    </source>
</evidence>
<dbReference type="GO" id="GO:0044331">
    <property type="term" value="P:cell-cell adhesion mediated by cadherin"/>
    <property type="evidence" value="ECO:0007669"/>
    <property type="project" value="TreeGrafter"/>
</dbReference>
<evidence type="ECO:0000256" key="8">
    <source>
        <dbReference type="SAM" id="SignalP"/>
    </source>
</evidence>
<evidence type="ECO:0000256" key="4">
    <source>
        <dbReference type="ARBA" id="ARBA00023136"/>
    </source>
</evidence>
<dbReference type="GO" id="GO:0008013">
    <property type="term" value="F:beta-catenin binding"/>
    <property type="evidence" value="ECO:0007669"/>
    <property type="project" value="TreeGrafter"/>
</dbReference>
<feature type="region of interest" description="Disordered" evidence="6">
    <location>
        <begin position="632"/>
        <end position="765"/>
    </location>
</feature>
<evidence type="ECO:0000256" key="6">
    <source>
        <dbReference type="SAM" id="MobiDB-lite"/>
    </source>
</evidence>
<dbReference type="PROSITE" id="PS50268">
    <property type="entry name" value="CADHERIN_2"/>
    <property type="match status" value="3"/>
</dbReference>
<dbReference type="Gene3D" id="2.60.40.60">
    <property type="entry name" value="Cadherins"/>
    <property type="match status" value="2"/>
</dbReference>
<keyword evidence="4 7" id="KW-0472">Membrane</keyword>
<dbReference type="Pfam" id="PF00028">
    <property type="entry name" value="Cadherin"/>
    <property type="match status" value="1"/>
</dbReference>
<feature type="signal peptide" evidence="8">
    <location>
        <begin position="1"/>
        <end position="28"/>
    </location>
</feature>
<dbReference type="GO" id="GO:0000902">
    <property type="term" value="P:cell morphogenesis"/>
    <property type="evidence" value="ECO:0007669"/>
    <property type="project" value="TreeGrafter"/>
</dbReference>
<dbReference type="Proteomes" id="UP001178508">
    <property type="component" value="Chromosome 5"/>
</dbReference>
<keyword evidence="7" id="KW-1133">Transmembrane helix</keyword>
<dbReference type="PANTHER" id="PTHR24027:SF414">
    <property type="entry name" value="CADHERIN-RELATED FAMILY MEMBER 5 ISOFORM X1"/>
    <property type="match status" value="1"/>
</dbReference>
<dbReference type="GO" id="GO:0016477">
    <property type="term" value="P:cell migration"/>
    <property type="evidence" value="ECO:0007669"/>
    <property type="project" value="TreeGrafter"/>
</dbReference>
<dbReference type="InterPro" id="IPR002126">
    <property type="entry name" value="Cadherin-like_dom"/>
</dbReference>
<dbReference type="GO" id="GO:0005912">
    <property type="term" value="C:adherens junction"/>
    <property type="evidence" value="ECO:0007669"/>
    <property type="project" value="TreeGrafter"/>
</dbReference>
<dbReference type="GO" id="GO:0007156">
    <property type="term" value="P:homophilic cell adhesion via plasma membrane adhesion molecules"/>
    <property type="evidence" value="ECO:0007669"/>
    <property type="project" value="InterPro"/>
</dbReference>
<feature type="compositionally biased region" description="Acidic residues" evidence="6">
    <location>
        <begin position="698"/>
        <end position="722"/>
    </location>
</feature>
<dbReference type="GO" id="GO:0016339">
    <property type="term" value="P:calcium-dependent cell-cell adhesion via plasma membrane cell adhesion molecules"/>
    <property type="evidence" value="ECO:0007669"/>
    <property type="project" value="TreeGrafter"/>
</dbReference>
<feature type="compositionally biased region" description="Low complexity" evidence="6">
    <location>
        <begin position="475"/>
        <end position="486"/>
    </location>
</feature>
<dbReference type="SMART" id="SM00112">
    <property type="entry name" value="CA"/>
    <property type="match status" value="3"/>
</dbReference>
<evidence type="ECO:0000256" key="3">
    <source>
        <dbReference type="ARBA" id="ARBA00022837"/>
    </source>
</evidence>
<name>A0AAV1F5K5_XYRNO</name>
<dbReference type="InterPro" id="IPR039808">
    <property type="entry name" value="Cadherin"/>
</dbReference>
<gene>
    <name evidence="10" type="ORF">XNOV1_A014885</name>
</gene>